<dbReference type="Pfam" id="PF00326">
    <property type="entry name" value="Peptidase_S9"/>
    <property type="match status" value="1"/>
</dbReference>
<name>X1D1B0_9ZZZZ</name>
<proteinExistence type="predicted"/>
<reference evidence="2" key="1">
    <citation type="journal article" date="2014" name="Front. Microbiol.">
        <title>High frequency of phylogenetically diverse reductive dehalogenase-homologous genes in deep subseafloor sedimentary metagenomes.</title>
        <authorList>
            <person name="Kawai M."/>
            <person name="Futagami T."/>
            <person name="Toyoda A."/>
            <person name="Takaki Y."/>
            <person name="Nishi S."/>
            <person name="Hori S."/>
            <person name="Arai W."/>
            <person name="Tsubouchi T."/>
            <person name="Morono Y."/>
            <person name="Uchiyama I."/>
            <person name="Ito T."/>
            <person name="Fujiyama A."/>
            <person name="Inagaki F."/>
            <person name="Takami H."/>
        </authorList>
    </citation>
    <scope>NUCLEOTIDE SEQUENCE</scope>
    <source>
        <strain evidence="2">Expedition CK06-06</strain>
    </source>
</reference>
<dbReference type="EMBL" id="BART01029504">
    <property type="protein sequence ID" value="GAH02015.1"/>
    <property type="molecule type" value="Genomic_DNA"/>
</dbReference>
<dbReference type="SUPFAM" id="SSF53474">
    <property type="entry name" value="alpha/beta-Hydrolases"/>
    <property type="match status" value="1"/>
</dbReference>
<dbReference type="InterPro" id="IPR029058">
    <property type="entry name" value="AB_hydrolase_fold"/>
</dbReference>
<dbReference type="AlphaFoldDB" id="X1D1B0"/>
<dbReference type="Gene3D" id="3.40.50.1820">
    <property type="entry name" value="alpha/beta hydrolase"/>
    <property type="match status" value="1"/>
</dbReference>
<comment type="caution">
    <text evidence="2">The sequence shown here is derived from an EMBL/GenBank/DDBJ whole genome shotgun (WGS) entry which is preliminary data.</text>
</comment>
<protein>
    <recommendedName>
        <fullName evidence="1">Peptidase S9 prolyl oligopeptidase catalytic domain-containing protein</fullName>
    </recommendedName>
</protein>
<evidence type="ECO:0000259" key="1">
    <source>
        <dbReference type="Pfam" id="PF00326"/>
    </source>
</evidence>
<dbReference type="GO" id="GO:0006508">
    <property type="term" value="P:proteolysis"/>
    <property type="evidence" value="ECO:0007669"/>
    <property type="project" value="InterPro"/>
</dbReference>
<feature type="domain" description="Peptidase S9 prolyl oligopeptidase catalytic" evidence="1">
    <location>
        <begin position="10"/>
        <end position="114"/>
    </location>
</feature>
<feature type="non-terminal residue" evidence="2">
    <location>
        <position position="1"/>
    </location>
</feature>
<evidence type="ECO:0000313" key="2">
    <source>
        <dbReference type="EMBL" id="GAH02015.1"/>
    </source>
</evidence>
<accession>X1D1B0</accession>
<organism evidence="2">
    <name type="scientific">marine sediment metagenome</name>
    <dbReference type="NCBI Taxonomy" id="412755"/>
    <lineage>
        <taxon>unclassified sequences</taxon>
        <taxon>metagenomes</taxon>
        <taxon>ecological metagenomes</taxon>
    </lineage>
</organism>
<dbReference type="GO" id="GO:0008236">
    <property type="term" value="F:serine-type peptidase activity"/>
    <property type="evidence" value="ECO:0007669"/>
    <property type="project" value="InterPro"/>
</dbReference>
<gene>
    <name evidence="2" type="ORF">S01H4_51750</name>
</gene>
<sequence>VHFPMEIVAAAAPICGMTDLVVDYETTRPDLRPYSEEMLGGSPTDVPEIYHDRSPINYVQNIKGNLLIIQGLRDPNVTKANVAAVEKKLEEHKIKYEKLVFDDEGHGVLREKNVKIHLGYPQADIINIHHKVNKQ</sequence>
<dbReference type="InterPro" id="IPR001375">
    <property type="entry name" value="Peptidase_S9_cat"/>
</dbReference>